<dbReference type="Proteomes" id="UP000292274">
    <property type="component" value="Unassembled WGS sequence"/>
</dbReference>
<keyword evidence="2" id="KW-1185">Reference proteome</keyword>
<dbReference type="OrthoDB" id="4098138at2"/>
<name>A0A4R0FW70_9ACTN</name>
<protein>
    <submittedName>
        <fullName evidence="1">Uncharacterized protein</fullName>
    </submittedName>
</protein>
<dbReference type="EMBL" id="SJJR01000038">
    <property type="protein sequence ID" value="TCB88294.1"/>
    <property type="molecule type" value="Genomic_DNA"/>
</dbReference>
<evidence type="ECO:0000313" key="1">
    <source>
        <dbReference type="EMBL" id="TCB88294.1"/>
    </source>
</evidence>
<evidence type="ECO:0000313" key="2">
    <source>
        <dbReference type="Proteomes" id="UP000292274"/>
    </source>
</evidence>
<accession>A0A4R0FW70</accession>
<reference evidence="1 2" key="1">
    <citation type="submission" date="2019-02" db="EMBL/GenBank/DDBJ databases">
        <title>Jishengella sp. nov., isolated from a root of Zingiber montanum.</title>
        <authorList>
            <person name="Kuncharoen N."/>
            <person name="Kudo T."/>
            <person name="Masahiro Y."/>
            <person name="Ohkuma M."/>
            <person name="Tanasupawat S."/>
        </authorList>
    </citation>
    <scope>NUCLEOTIDE SEQUENCE [LARGE SCALE GENOMIC DNA]</scope>
    <source>
        <strain evidence="1 2">PLAI 1-1</strain>
    </source>
</reference>
<comment type="caution">
    <text evidence="1">The sequence shown here is derived from an EMBL/GenBank/DDBJ whole genome shotgun (WGS) entry which is preliminary data.</text>
</comment>
<proteinExistence type="predicted"/>
<organism evidence="1 2">
    <name type="scientific">Micromonospora zingiberis</name>
    <dbReference type="NCBI Taxonomy" id="2053011"/>
    <lineage>
        <taxon>Bacteria</taxon>
        <taxon>Bacillati</taxon>
        <taxon>Actinomycetota</taxon>
        <taxon>Actinomycetes</taxon>
        <taxon>Micromonosporales</taxon>
        <taxon>Micromonosporaceae</taxon>
        <taxon>Micromonospora</taxon>
    </lineage>
</organism>
<dbReference type="AlphaFoldDB" id="A0A4R0FW70"/>
<gene>
    <name evidence="1" type="ORF">E0H26_28585</name>
</gene>
<dbReference type="RefSeq" id="WP_131309532.1">
    <property type="nucleotide sequence ID" value="NZ_SJJR01000038.1"/>
</dbReference>
<sequence>MSLKLLPVDEVWVDRMVRLCSVPWERATVEAMFVEWGLARPGEGVEWEGGSAAPQFAVDADGELSGWSVELGAAPPDPDMWVHLPCALYWPAFGAEEPDNVDDEDEYDEDMPRLWARRPDAKRAEFHAERDRLAALITARLGTPEIVVTGAYDSYRAVWRRGDRALLLETTDDIHTYSHYDVLGIRLQRYDLSLTDLGS</sequence>